<dbReference type="SMART" id="SM00086">
    <property type="entry name" value="PAC"/>
    <property type="match status" value="4"/>
</dbReference>
<dbReference type="Pfam" id="PF00512">
    <property type="entry name" value="HisKA"/>
    <property type="match status" value="1"/>
</dbReference>
<dbReference type="FunFam" id="3.30.565.10:FF:000049">
    <property type="entry name" value="Two-component sensor histidine kinase"/>
    <property type="match status" value="1"/>
</dbReference>
<feature type="domain" description="PAS" evidence="10">
    <location>
        <begin position="264"/>
        <end position="307"/>
    </location>
</feature>
<dbReference type="SUPFAM" id="SSF47384">
    <property type="entry name" value="Homodimeric domain of signal transducing histidine kinase"/>
    <property type="match status" value="1"/>
</dbReference>
<feature type="coiled-coil region" evidence="7">
    <location>
        <begin position="507"/>
        <end position="539"/>
    </location>
</feature>
<feature type="domain" description="PAS" evidence="10">
    <location>
        <begin position="135"/>
        <end position="178"/>
    </location>
</feature>
<dbReference type="InterPro" id="IPR036097">
    <property type="entry name" value="HisK_dim/P_sf"/>
</dbReference>
<feature type="domain" description="Response regulatory" evidence="9">
    <location>
        <begin position="772"/>
        <end position="889"/>
    </location>
</feature>
<keyword evidence="5" id="KW-0418">Kinase</keyword>
<evidence type="ECO:0000313" key="13">
    <source>
        <dbReference type="Proteomes" id="UP000253529"/>
    </source>
</evidence>
<dbReference type="Pfam" id="PF08447">
    <property type="entry name" value="PAS_3"/>
    <property type="match status" value="1"/>
</dbReference>
<sequence length="891" mass="98328">MTIGHGPDVQLGAFLTYAPGAMAMFDPEMRYLAVSERWLTDYALTRSPVGLCHYDVFPDIPEAWKAAHRRCLAGASESSEGEAFQRADGRVQWVKWTACPWRDGDGRVGGLILTTEDITARKEREAEAARSLRASEERFRTLVEEAPDAILLYDVDKSRLLAVNKAAERLFGLSRDDLFKVEPQRLYAPEQPDGRPAAETFPEHNSRALGGDAVTFERLIRRPSGEDRLCRVTLVRLPSSARLLRSSLVDITEHRKAEDSLRASEARFRMLVEAAPDAILLYDFDHDRVVAANKAAERLFGVPRQEICRHGPAHYYTLEQPDGRPVADSFLERNTRALAGEEVSFERRIRRPSGEIRVCRVALVRLRDDVRLVRASFLDVTDRRRAQEALRRSEEQLRLALQGARAGAMRVDFVTGETEWSPEACALHECDPDRAPPTRDQWLASMHADDRAVVLARIEAGLEKRLPEARFEYRVALRSGEIRWLAALGKAEFADDGTPLRVSGLVLDITEQKRIESELAAAKAEAERANEAKSKFLAAASHDLRQPVQSLVLLMALAERQNAANPPALETLGKMRGSLDGLNGLLNAILDVSRLDSGVEARSEAVDLEDLIGRLALEYRPKARARGLVFRPVPRKLWVDADPTLLERALRNLIENALRYTLAGGVLVGLRRRGDRVRIDVVDTGIGVPKHKRADIFGEFVQLGNPGRQLGLGLGLGLAIVDRIAKLMGATIEVDSNEGKGSRFSLALPSAKAAPADGRNAAADDVQDPGGRVLIIEDNLIVRESLEALLGRWGYETVSASDGEQAVAVADRDGWRFGCIVTDQRLGAGRTGVETAKEILRRSGRALPTLVLTGDTARENIAEIAASGFEVLHKPIGSEILRRAVARMMSA</sequence>
<dbReference type="InterPro" id="IPR004358">
    <property type="entry name" value="Sig_transdc_His_kin-like_C"/>
</dbReference>
<dbReference type="EMBL" id="QNRK01000032">
    <property type="protein sequence ID" value="RBP06255.1"/>
    <property type="molecule type" value="Genomic_DNA"/>
</dbReference>
<accession>A0A366EXR7</accession>
<dbReference type="InterPro" id="IPR013655">
    <property type="entry name" value="PAS_fold_3"/>
</dbReference>
<evidence type="ECO:0000256" key="1">
    <source>
        <dbReference type="ARBA" id="ARBA00000085"/>
    </source>
</evidence>
<dbReference type="CDD" id="cd00156">
    <property type="entry name" value="REC"/>
    <property type="match status" value="1"/>
</dbReference>
<dbReference type="InterPro" id="IPR003594">
    <property type="entry name" value="HATPase_dom"/>
</dbReference>
<dbReference type="PROSITE" id="PS50112">
    <property type="entry name" value="PAS"/>
    <property type="match status" value="2"/>
</dbReference>
<dbReference type="InterPro" id="IPR001610">
    <property type="entry name" value="PAC"/>
</dbReference>
<dbReference type="CDD" id="cd00082">
    <property type="entry name" value="HisKA"/>
    <property type="match status" value="1"/>
</dbReference>
<dbReference type="InterPro" id="IPR003661">
    <property type="entry name" value="HisK_dim/P_dom"/>
</dbReference>
<dbReference type="PROSITE" id="PS50113">
    <property type="entry name" value="PAC"/>
    <property type="match status" value="3"/>
</dbReference>
<dbReference type="AlphaFoldDB" id="A0A366EXR7"/>
<dbReference type="SMART" id="SM00388">
    <property type="entry name" value="HisKA"/>
    <property type="match status" value="1"/>
</dbReference>
<reference evidence="12 13" key="1">
    <citation type="submission" date="2018-06" db="EMBL/GenBank/DDBJ databases">
        <title>Genomic Encyclopedia of Type Strains, Phase IV (KMG-IV): sequencing the most valuable type-strain genomes for metagenomic binning, comparative biology and taxonomic classification.</title>
        <authorList>
            <person name="Goeker M."/>
        </authorList>
    </citation>
    <scope>NUCLEOTIDE SEQUENCE [LARGE SCALE GENOMIC DNA]</scope>
    <source>
        <strain evidence="12 13">DSM 24875</strain>
    </source>
</reference>
<evidence type="ECO:0000256" key="4">
    <source>
        <dbReference type="ARBA" id="ARBA00022679"/>
    </source>
</evidence>
<dbReference type="NCBIfam" id="TIGR00229">
    <property type="entry name" value="sensory_box"/>
    <property type="match status" value="4"/>
</dbReference>
<dbReference type="SUPFAM" id="SSF55785">
    <property type="entry name" value="PYP-like sensor domain (PAS domain)"/>
    <property type="match status" value="4"/>
</dbReference>
<proteinExistence type="predicted"/>
<evidence type="ECO:0000256" key="2">
    <source>
        <dbReference type="ARBA" id="ARBA00012438"/>
    </source>
</evidence>
<dbReference type="Gene3D" id="2.10.70.100">
    <property type="match status" value="1"/>
</dbReference>
<evidence type="ECO:0000256" key="3">
    <source>
        <dbReference type="ARBA" id="ARBA00022553"/>
    </source>
</evidence>
<dbReference type="SMART" id="SM00091">
    <property type="entry name" value="PAS"/>
    <property type="match status" value="3"/>
</dbReference>
<dbReference type="InterPro" id="IPR000700">
    <property type="entry name" value="PAS-assoc_C"/>
</dbReference>
<feature type="domain" description="PAC" evidence="11">
    <location>
        <begin position="469"/>
        <end position="521"/>
    </location>
</feature>
<evidence type="ECO:0000259" key="11">
    <source>
        <dbReference type="PROSITE" id="PS50113"/>
    </source>
</evidence>
<dbReference type="PANTHER" id="PTHR43047:SF9">
    <property type="entry name" value="HISTIDINE KINASE"/>
    <property type="match status" value="1"/>
</dbReference>
<dbReference type="InterPro" id="IPR035965">
    <property type="entry name" value="PAS-like_dom_sf"/>
</dbReference>
<dbReference type="Proteomes" id="UP000253529">
    <property type="component" value="Unassembled WGS sequence"/>
</dbReference>
<evidence type="ECO:0000256" key="5">
    <source>
        <dbReference type="ARBA" id="ARBA00022777"/>
    </source>
</evidence>
<dbReference type="EC" id="2.7.13.3" evidence="2"/>
<dbReference type="CDD" id="cd00075">
    <property type="entry name" value="HATPase"/>
    <property type="match status" value="1"/>
</dbReference>
<feature type="domain" description="PAC" evidence="11">
    <location>
        <begin position="77"/>
        <end position="130"/>
    </location>
</feature>
<dbReference type="PRINTS" id="PR00344">
    <property type="entry name" value="BCTRLSENSOR"/>
</dbReference>
<dbReference type="InterPro" id="IPR000014">
    <property type="entry name" value="PAS"/>
</dbReference>
<gene>
    <name evidence="12" type="ORF">DFR50_13233</name>
</gene>
<dbReference type="OrthoDB" id="9764438at2"/>
<keyword evidence="7" id="KW-0175">Coiled coil</keyword>
<dbReference type="Pfam" id="PF13188">
    <property type="entry name" value="PAS_8"/>
    <property type="match status" value="1"/>
</dbReference>
<feature type="domain" description="Histidine kinase" evidence="8">
    <location>
        <begin position="539"/>
        <end position="752"/>
    </location>
</feature>
<organism evidence="12 13">
    <name type="scientific">Roseiarcus fermentans</name>
    <dbReference type="NCBI Taxonomy" id="1473586"/>
    <lineage>
        <taxon>Bacteria</taxon>
        <taxon>Pseudomonadati</taxon>
        <taxon>Pseudomonadota</taxon>
        <taxon>Alphaproteobacteria</taxon>
        <taxon>Hyphomicrobiales</taxon>
        <taxon>Roseiarcaceae</taxon>
        <taxon>Roseiarcus</taxon>
    </lineage>
</organism>
<comment type="catalytic activity">
    <reaction evidence="1">
        <text>ATP + protein L-histidine = ADP + protein N-phospho-L-histidine.</text>
        <dbReference type="EC" id="2.7.13.3"/>
    </reaction>
</comment>
<dbReference type="Gene3D" id="3.30.565.10">
    <property type="entry name" value="Histidine kinase-like ATPase, C-terminal domain"/>
    <property type="match status" value="1"/>
</dbReference>
<keyword evidence="3 6" id="KW-0597">Phosphoprotein</keyword>
<dbReference type="SUPFAM" id="SSF52172">
    <property type="entry name" value="CheY-like"/>
    <property type="match status" value="1"/>
</dbReference>
<dbReference type="Gene3D" id="3.30.450.20">
    <property type="entry name" value="PAS domain"/>
    <property type="match status" value="4"/>
</dbReference>
<feature type="modified residue" description="4-aspartylphosphate" evidence="6">
    <location>
        <position position="823"/>
    </location>
</feature>
<dbReference type="SUPFAM" id="SSF55874">
    <property type="entry name" value="ATPase domain of HSP90 chaperone/DNA topoisomerase II/histidine kinase"/>
    <property type="match status" value="1"/>
</dbReference>
<feature type="domain" description="PAC" evidence="11">
    <location>
        <begin position="343"/>
        <end position="392"/>
    </location>
</feature>
<dbReference type="CDD" id="cd00130">
    <property type="entry name" value="PAS"/>
    <property type="match status" value="4"/>
</dbReference>
<dbReference type="PROSITE" id="PS50109">
    <property type="entry name" value="HIS_KIN"/>
    <property type="match status" value="1"/>
</dbReference>
<evidence type="ECO:0000256" key="7">
    <source>
        <dbReference type="SAM" id="Coils"/>
    </source>
</evidence>
<dbReference type="PANTHER" id="PTHR43047">
    <property type="entry name" value="TWO-COMPONENT HISTIDINE PROTEIN KINASE"/>
    <property type="match status" value="1"/>
</dbReference>
<dbReference type="Gene3D" id="3.40.50.2300">
    <property type="match status" value="1"/>
</dbReference>
<keyword evidence="4" id="KW-0808">Transferase</keyword>
<dbReference type="InterPro" id="IPR011006">
    <property type="entry name" value="CheY-like_superfamily"/>
</dbReference>
<comment type="caution">
    <text evidence="12">The sequence shown here is derived from an EMBL/GenBank/DDBJ whole genome shotgun (WGS) entry which is preliminary data.</text>
</comment>
<evidence type="ECO:0000259" key="9">
    <source>
        <dbReference type="PROSITE" id="PS50110"/>
    </source>
</evidence>
<dbReference type="InterPro" id="IPR013656">
    <property type="entry name" value="PAS_4"/>
</dbReference>
<evidence type="ECO:0000256" key="6">
    <source>
        <dbReference type="PROSITE-ProRule" id="PRU00169"/>
    </source>
</evidence>
<dbReference type="SMART" id="SM00448">
    <property type="entry name" value="REC"/>
    <property type="match status" value="1"/>
</dbReference>
<dbReference type="Pfam" id="PF08448">
    <property type="entry name" value="PAS_4"/>
    <property type="match status" value="2"/>
</dbReference>
<name>A0A366EXR7_9HYPH</name>
<evidence type="ECO:0000259" key="10">
    <source>
        <dbReference type="PROSITE" id="PS50112"/>
    </source>
</evidence>
<evidence type="ECO:0000313" key="12">
    <source>
        <dbReference type="EMBL" id="RBP06255.1"/>
    </source>
</evidence>
<dbReference type="GO" id="GO:0009927">
    <property type="term" value="F:histidine phosphotransfer kinase activity"/>
    <property type="evidence" value="ECO:0007669"/>
    <property type="project" value="TreeGrafter"/>
</dbReference>
<keyword evidence="13" id="KW-1185">Reference proteome</keyword>
<dbReference type="Pfam" id="PF02518">
    <property type="entry name" value="HATPase_c"/>
    <property type="match status" value="1"/>
</dbReference>
<dbReference type="Pfam" id="PF00072">
    <property type="entry name" value="Response_reg"/>
    <property type="match status" value="1"/>
</dbReference>
<dbReference type="SMART" id="SM00387">
    <property type="entry name" value="HATPase_c"/>
    <property type="match status" value="1"/>
</dbReference>
<protein>
    <recommendedName>
        <fullName evidence="2">histidine kinase</fullName>
        <ecNumber evidence="2">2.7.13.3</ecNumber>
    </recommendedName>
</protein>
<dbReference type="Gene3D" id="1.10.287.130">
    <property type="match status" value="1"/>
</dbReference>
<dbReference type="GO" id="GO:0005886">
    <property type="term" value="C:plasma membrane"/>
    <property type="evidence" value="ECO:0007669"/>
    <property type="project" value="TreeGrafter"/>
</dbReference>
<dbReference type="InterPro" id="IPR036890">
    <property type="entry name" value="HATPase_C_sf"/>
</dbReference>
<evidence type="ECO:0000259" key="8">
    <source>
        <dbReference type="PROSITE" id="PS50109"/>
    </source>
</evidence>
<dbReference type="RefSeq" id="WP_113891676.1">
    <property type="nucleotide sequence ID" value="NZ_QNRK01000032.1"/>
</dbReference>
<dbReference type="InterPro" id="IPR001789">
    <property type="entry name" value="Sig_transdc_resp-reg_receiver"/>
</dbReference>
<dbReference type="PROSITE" id="PS50110">
    <property type="entry name" value="RESPONSE_REGULATORY"/>
    <property type="match status" value="1"/>
</dbReference>
<dbReference type="InterPro" id="IPR005467">
    <property type="entry name" value="His_kinase_dom"/>
</dbReference>
<dbReference type="GO" id="GO:0000155">
    <property type="term" value="F:phosphorelay sensor kinase activity"/>
    <property type="evidence" value="ECO:0007669"/>
    <property type="project" value="InterPro"/>
</dbReference>